<dbReference type="NCBIfam" id="NF003163">
    <property type="entry name" value="PRK04143.1"/>
    <property type="match status" value="1"/>
</dbReference>
<name>W4N646_9BIFI</name>
<dbReference type="GO" id="GO:0046872">
    <property type="term" value="F:metal ion binding"/>
    <property type="evidence" value="ECO:0007669"/>
    <property type="project" value="UniProtKB-KW"/>
</dbReference>
<dbReference type="PANTHER" id="PTHR11106:SF121">
    <property type="entry name" value="ADP-RIBOSE 1''-PHOSPHATE PHOSPHATASE"/>
    <property type="match status" value="1"/>
</dbReference>
<dbReference type="AlphaFoldDB" id="W4N646"/>
<evidence type="ECO:0000256" key="4">
    <source>
        <dbReference type="ARBA" id="ARBA00022801"/>
    </source>
</evidence>
<sequence length="309" mass="34145">MNQRQRRTWLIRYLLEEHPDYQSNAAIPTIPRDENEQRLLLRTLLNVRPPTPISTRFLHIQDEYLQTELKHHTITDANAIPPMATADADESFDGTATGNTTNGIGTPANANTTANATGNKSHTTTLAVWQGDITTLRCDAIVNAANSGLTGCYAPNHRCIDNAIHSAAGVQLRLACAELMDRQRRPEPVGQAKITPAFNLPSQYVLHTVGPMIPSGNPTAEEQAQLADCYRACLRLAAANRLESIAFCCISTGEFRFPAELAARIAVRTVREFLHTGGNDTISPISIRKVIFDVFSDRDRQLYERILAE</sequence>
<dbReference type="GeneID" id="97502262"/>
<dbReference type="CDD" id="cd02908">
    <property type="entry name" value="Macro_OAADPr_deacetylase"/>
    <property type="match status" value="1"/>
</dbReference>
<dbReference type="SMART" id="SM00506">
    <property type="entry name" value="A1pp"/>
    <property type="match status" value="1"/>
</dbReference>
<protein>
    <recommendedName>
        <fullName evidence="2">Protein-ADP-ribose hydrolase</fullName>
    </recommendedName>
</protein>
<accession>W4N646</accession>
<gene>
    <name evidence="10" type="ORF">BMOU_1353</name>
</gene>
<reference evidence="10 11" key="1">
    <citation type="journal article" date="2014" name="Genome Announc.">
        <title>The Genome Sequence of Bifidobacterium moukalabense DSM 27321 Highlights the Close Phylogenetic Relatedness with the Bifidobacterium dentium Taxon.</title>
        <authorList>
            <person name="Lugli G.A."/>
            <person name="Duranti S."/>
            <person name="Milani C."/>
            <person name="Turroni F."/>
            <person name="Viappiani A."/>
            <person name="Mangifesta M."/>
            <person name="van Sinderen D."/>
            <person name="Ventura M."/>
        </authorList>
    </citation>
    <scope>NUCLEOTIDE SEQUENCE [LARGE SCALE GENOMIC DNA]</scope>
    <source>
        <strain evidence="10 11">DSM 27321</strain>
    </source>
</reference>
<dbReference type="PROSITE" id="PS51154">
    <property type="entry name" value="MACRO"/>
    <property type="match status" value="1"/>
</dbReference>
<dbReference type="RefSeq" id="WP_034877364.1">
    <property type="nucleotide sequence ID" value="NZ_AZMV01000007.1"/>
</dbReference>
<dbReference type="EMBL" id="AZMV01000007">
    <property type="protein sequence ID" value="ETY70502.1"/>
    <property type="molecule type" value="Genomic_DNA"/>
</dbReference>
<keyword evidence="4" id="KW-0378">Hydrolase</keyword>
<keyword evidence="11" id="KW-1185">Reference proteome</keyword>
<evidence type="ECO:0000256" key="3">
    <source>
        <dbReference type="ARBA" id="ARBA00022723"/>
    </source>
</evidence>
<dbReference type="Gene3D" id="3.40.220.10">
    <property type="entry name" value="Leucine Aminopeptidase, subunit E, domain 1"/>
    <property type="match status" value="1"/>
</dbReference>
<dbReference type="PANTHER" id="PTHR11106">
    <property type="entry name" value="GANGLIOSIDE INDUCED DIFFERENTIATION ASSOCIATED PROTEIN 2-RELATED"/>
    <property type="match status" value="1"/>
</dbReference>
<comment type="cofactor">
    <cofactor evidence="1">
        <name>Zn(2+)</name>
        <dbReference type="ChEBI" id="CHEBI:29105"/>
    </cofactor>
</comment>
<dbReference type="PATRIC" id="fig|1435051.3.peg.1333"/>
<dbReference type="GO" id="GO:0016798">
    <property type="term" value="F:hydrolase activity, acting on glycosyl bonds"/>
    <property type="evidence" value="ECO:0007669"/>
    <property type="project" value="UniProtKB-KW"/>
</dbReference>
<evidence type="ECO:0000256" key="2">
    <source>
        <dbReference type="ARBA" id="ARBA00018852"/>
    </source>
</evidence>
<evidence type="ECO:0000256" key="1">
    <source>
        <dbReference type="ARBA" id="ARBA00001947"/>
    </source>
</evidence>
<dbReference type="InterPro" id="IPR002589">
    <property type="entry name" value="Macro_dom"/>
</dbReference>
<comment type="similarity">
    <text evidence="8">Belongs to the MacroD-type family. Zn-Macro subfamily.</text>
</comment>
<keyword evidence="6" id="KW-0326">Glycosidase</keyword>
<proteinExistence type="inferred from homology"/>
<dbReference type="STRING" id="1435051.BMOU_1353"/>
<evidence type="ECO:0000256" key="7">
    <source>
        <dbReference type="ARBA" id="ARBA00048482"/>
    </source>
</evidence>
<organism evidence="10 11">
    <name type="scientific">Bifidobacterium moukalabense DSM 27321</name>
    <dbReference type="NCBI Taxonomy" id="1435051"/>
    <lineage>
        <taxon>Bacteria</taxon>
        <taxon>Bacillati</taxon>
        <taxon>Actinomycetota</taxon>
        <taxon>Actinomycetes</taxon>
        <taxon>Bifidobacteriales</taxon>
        <taxon>Bifidobacteriaceae</taxon>
        <taxon>Bifidobacterium</taxon>
    </lineage>
</organism>
<feature type="domain" description="Macro" evidence="9">
    <location>
        <begin position="113"/>
        <end position="309"/>
    </location>
</feature>
<evidence type="ECO:0000256" key="6">
    <source>
        <dbReference type="ARBA" id="ARBA00023295"/>
    </source>
</evidence>
<dbReference type="InterPro" id="IPR043472">
    <property type="entry name" value="Macro_dom-like"/>
</dbReference>
<keyword evidence="5" id="KW-0862">Zinc</keyword>
<dbReference type="OrthoDB" id="6194521at2"/>
<dbReference type="eggNOG" id="COG2110">
    <property type="taxonomic scope" value="Bacteria"/>
</dbReference>
<comment type="caution">
    <text evidence="10">The sequence shown here is derived from an EMBL/GenBank/DDBJ whole genome shotgun (WGS) entry which is preliminary data.</text>
</comment>
<evidence type="ECO:0000313" key="10">
    <source>
        <dbReference type="EMBL" id="ETY70502.1"/>
    </source>
</evidence>
<comment type="catalytic activity">
    <reaction evidence="7">
        <text>4-O-(ADP-D-ribosyl)-L-aspartyl-[protein] + H2O = L-aspartyl-[protein] + ADP-D-ribose + H(+)</text>
        <dbReference type="Rhea" id="RHEA:54428"/>
        <dbReference type="Rhea" id="RHEA-COMP:9867"/>
        <dbReference type="Rhea" id="RHEA-COMP:13832"/>
        <dbReference type="ChEBI" id="CHEBI:15377"/>
        <dbReference type="ChEBI" id="CHEBI:15378"/>
        <dbReference type="ChEBI" id="CHEBI:29961"/>
        <dbReference type="ChEBI" id="CHEBI:57967"/>
        <dbReference type="ChEBI" id="CHEBI:138102"/>
    </reaction>
    <physiologicalReaction direction="left-to-right" evidence="7">
        <dbReference type="Rhea" id="RHEA:54429"/>
    </physiologicalReaction>
</comment>
<evidence type="ECO:0000259" key="9">
    <source>
        <dbReference type="PROSITE" id="PS51154"/>
    </source>
</evidence>
<evidence type="ECO:0000313" key="11">
    <source>
        <dbReference type="Proteomes" id="UP000019155"/>
    </source>
</evidence>
<dbReference type="Proteomes" id="UP000019155">
    <property type="component" value="Unassembled WGS sequence"/>
</dbReference>
<dbReference type="SUPFAM" id="SSF52949">
    <property type="entry name" value="Macro domain-like"/>
    <property type="match status" value="1"/>
</dbReference>
<evidence type="ECO:0000256" key="5">
    <source>
        <dbReference type="ARBA" id="ARBA00022833"/>
    </source>
</evidence>
<keyword evidence="3" id="KW-0479">Metal-binding</keyword>
<dbReference type="Pfam" id="PF01661">
    <property type="entry name" value="Macro"/>
    <property type="match status" value="1"/>
</dbReference>
<evidence type="ECO:0000256" key="8">
    <source>
        <dbReference type="ARBA" id="ARBA00093459"/>
    </source>
</evidence>